<proteinExistence type="predicted"/>
<name>A0A518DCR6_9BACT</name>
<protein>
    <recommendedName>
        <fullName evidence="5">DUF1593 domain-containing protein</fullName>
    </recommendedName>
</protein>
<accession>A0A518DCR6</accession>
<dbReference type="InterPro" id="IPR036452">
    <property type="entry name" value="Ribo_hydro-like"/>
</dbReference>
<feature type="domain" description="Cellulose-binding Sde182 C-terminal" evidence="2">
    <location>
        <begin position="344"/>
        <end position="425"/>
    </location>
</feature>
<evidence type="ECO:0000313" key="3">
    <source>
        <dbReference type="EMBL" id="QDU89259.1"/>
    </source>
</evidence>
<evidence type="ECO:0000259" key="1">
    <source>
        <dbReference type="Pfam" id="PF07632"/>
    </source>
</evidence>
<dbReference type="InterPro" id="IPR011483">
    <property type="entry name" value="Sde182_NH-like"/>
</dbReference>
<feature type="domain" description="Cellulose-binding Sde182 nucleoside hydrolase-like" evidence="1">
    <location>
        <begin position="1"/>
        <end position="246"/>
    </location>
</feature>
<dbReference type="InterPro" id="IPR048527">
    <property type="entry name" value="Sde182_C"/>
</dbReference>
<dbReference type="EMBL" id="CP036291">
    <property type="protein sequence ID" value="QDU89259.1"/>
    <property type="molecule type" value="Genomic_DNA"/>
</dbReference>
<dbReference type="AlphaFoldDB" id="A0A518DCR6"/>
<keyword evidence="4" id="KW-1185">Reference proteome</keyword>
<dbReference type="Proteomes" id="UP000317429">
    <property type="component" value="Chromosome"/>
</dbReference>
<dbReference type="Pfam" id="PF21027">
    <property type="entry name" value="Sde0182_C"/>
    <property type="match status" value="1"/>
</dbReference>
<reference evidence="3 4" key="1">
    <citation type="submission" date="2019-02" db="EMBL/GenBank/DDBJ databases">
        <title>Deep-cultivation of Planctomycetes and their phenomic and genomic characterization uncovers novel biology.</title>
        <authorList>
            <person name="Wiegand S."/>
            <person name="Jogler M."/>
            <person name="Boedeker C."/>
            <person name="Pinto D."/>
            <person name="Vollmers J."/>
            <person name="Rivas-Marin E."/>
            <person name="Kohn T."/>
            <person name="Peeters S.H."/>
            <person name="Heuer A."/>
            <person name="Rast P."/>
            <person name="Oberbeckmann S."/>
            <person name="Bunk B."/>
            <person name="Jeske O."/>
            <person name="Meyerdierks A."/>
            <person name="Storesund J.E."/>
            <person name="Kallscheuer N."/>
            <person name="Luecker S."/>
            <person name="Lage O.M."/>
            <person name="Pohl T."/>
            <person name="Merkel B.J."/>
            <person name="Hornburger P."/>
            <person name="Mueller R.-W."/>
            <person name="Bruemmer F."/>
            <person name="Labrenz M."/>
            <person name="Spormann A.M."/>
            <person name="Op den Camp H."/>
            <person name="Overmann J."/>
            <person name="Amann R."/>
            <person name="Jetten M.S.M."/>
            <person name="Mascher T."/>
            <person name="Medema M.H."/>
            <person name="Devos D.P."/>
            <person name="Kaster A.-K."/>
            <person name="Ovreas L."/>
            <person name="Rohde M."/>
            <person name="Galperin M.Y."/>
            <person name="Jogler C."/>
        </authorList>
    </citation>
    <scope>NUCLEOTIDE SEQUENCE [LARGE SCALE GENOMIC DNA]</scope>
    <source>
        <strain evidence="3 4">Pla175</strain>
    </source>
</reference>
<dbReference type="Gene3D" id="2.60.40.10">
    <property type="entry name" value="Immunoglobulins"/>
    <property type="match status" value="1"/>
</dbReference>
<organism evidence="3 4">
    <name type="scientific">Pirellulimonas nuda</name>
    <dbReference type="NCBI Taxonomy" id="2528009"/>
    <lineage>
        <taxon>Bacteria</taxon>
        <taxon>Pseudomonadati</taxon>
        <taxon>Planctomycetota</taxon>
        <taxon>Planctomycetia</taxon>
        <taxon>Pirellulales</taxon>
        <taxon>Lacipirellulaceae</taxon>
        <taxon>Pirellulimonas</taxon>
    </lineage>
</organism>
<dbReference type="InterPro" id="IPR013783">
    <property type="entry name" value="Ig-like_fold"/>
</dbReference>
<dbReference type="KEGG" id="pnd:Pla175_26460"/>
<evidence type="ECO:0000313" key="4">
    <source>
        <dbReference type="Proteomes" id="UP000317429"/>
    </source>
</evidence>
<dbReference type="Pfam" id="PF07632">
    <property type="entry name" value="Sde182_NH-like"/>
    <property type="match status" value="1"/>
</dbReference>
<sequence length="426" mass="48984">MVRFLLYANEWDIEGIITSSSQYHWRGHKWAGDDWVQPYLRAYAEVYPNLLTHDSRYPTPEHLQAVTFLGNVEAEGEMEAITPGSQQIVKVLLDESDNRPVWVQAWGGTNTIARALKTIEESHPEKMAYVANKLRLFLIWEQDATYQDYIRPHWGKYEIPTIISDQFLALAYYWDTIIPPEQRAFFVGKWMNQHVLKDHGPLCSLYKAKVNGDFRSEGDSPAFMHTIPNGLRSLESPGWGGWGGRYTRVRDNTWLDPVADRAYQYPEGRWYTGSAWGRRRIKDERPDDRELAAYLKPIWRWSDAFQNDFASRADWCVKRYGESNHPPVAALAHANNLKARPKATVNLSAQGTSDPDGDKLDYRWWHYQEPSSYGGTIEIEDFKMQEASLTAPSDAAAGETIHIVCEVTDHGSPPLTRYQRVVVEVE</sequence>
<evidence type="ECO:0008006" key="5">
    <source>
        <dbReference type="Google" id="ProtNLM"/>
    </source>
</evidence>
<dbReference type="Gene3D" id="3.90.245.10">
    <property type="entry name" value="Ribonucleoside hydrolase-like"/>
    <property type="match status" value="1"/>
</dbReference>
<dbReference type="GO" id="GO:0016799">
    <property type="term" value="F:hydrolase activity, hydrolyzing N-glycosyl compounds"/>
    <property type="evidence" value="ECO:0007669"/>
    <property type="project" value="InterPro"/>
</dbReference>
<evidence type="ECO:0000259" key="2">
    <source>
        <dbReference type="Pfam" id="PF21027"/>
    </source>
</evidence>
<gene>
    <name evidence="3" type="ORF">Pla175_26460</name>
</gene>